<name>A0AB73C2F2_9FUSO</name>
<dbReference type="AlphaFoldDB" id="A0AB73C2F2"/>
<evidence type="ECO:0000259" key="1">
    <source>
        <dbReference type="PROSITE" id="PS51208"/>
    </source>
</evidence>
<feature type="non-terminal residue" evidence="2">
    <location>
        <position position="154"/>
    </location>
</feature>
<organism evidence="2 3">
    <name type="scientific">Fusobacterium necrophorum DJ-2</name>
    <dbReference type="NCBI Taxonomy" id="1441737"/>
    <lineage>
        <taxon>Bacteria</taxon>
        <taxon>Fusobacteriati</taxon>
        <taxon>Fusobacteriota</taxon>
        <taxon>Fusobacteriia</taxon>
        <taxon>Fusobacteriales</taxon>
        <taxon>Fusobacteriaceae</taxon>
        <taxon>Fusobacterium</taxon>
    </lineage>
</organism>
<reference evidence="2 3" key="1">
    <citation type="submission" date="2014-01" db="EMBL/GenBank/DDBJ databases">
        <title>Comparative genomics of Fusobacterium necrophorum wild isolates.</title>
        <authorList>
            <person name="Kittichotirat W."/>
            <person name="Bumgarner R.E."/>
            <person name="Lawrence P."/>
        </authorList>
    </citation>
    <scope>NUCLEOTIDE SEQUENCE [LARGE SCALE GENOMIC DNA]</scope>
    <source>
        <strain evidence="2 3">DJ-2</strain>
    </source>
</reference>
<sequence>QARSRYWSYGMALKNELSKTLRWSENFSLRGYGSVKAEYGRFQKIKEKSGEVRLEVKSNDYLSVKPEIGGEFIHKTSLSGRNFLSTKLGIAYENELGRMANAKNKARVAYTNADWFGIRGEKEDRRGNIKTDLNVGLDNERYGITANVGYDSKG</sequence>
<gene>
    <name evidence="2" type="ORF">FUSO8_07000</name>
</gene>
<proteinExistence type="predicted"/>
<comment type="caution">
    <text evidence="2">The sequence shown here is derived from an EMBL/GenBank/DDBJ whole genome shotgun (WGS) entry which is preliminary data.</text>
</comment>
<dbReference type="RefSeq" id="WP_035906617.1">
    <property type="nucleotide sequence ID" value="NZ_JAAH01000075.1"/>
</dbReference>
<dbReference type="Proteomes" id="UP000027058">
    <property type="component" value="Unassembled WGS sequence"/>
</dbReference>
<dbReference type="EMBL" id="JAAH01000075">
    <property type="protein sequence ID" value="KDE71902.1"/>
    <property type="molecule type" value="Genomic_DNA"/>
</dbReference>
<evidence type="ECO:0000313" key="3">
    <source>
        <dbReference type="Proteomes" id="UP000027058"/>
    </source>
</evidence>
<feature type="non-terminal residue" evidence="2">
    <location>
        <position position="1"/>
    </location>
</feature>
<dbReference type="InterPro" id="IPR005546">
    <property type="entry name" value="Autotransporte_beta"/>
</dbReference>
<dbReference type="Pfam" id="PF03797">
    <property type="entry name" value="Autotransporter"/>
    <property type="match status" value="1"/>
</dbReference>
<feature type="domain" description="Autotransporter" evidence="1">
    <location>
        <begin position="1"/>
        <end position="154"/>
    </location>
</feature>
<protein>
    <recommendedName>
        <fullName evidence="1">Autotransporter domain-containing protein</fullName>
    </recommendedName>
</protein>
<dbReference type="Gene3D" id="2.40.128.130">
    <property type="entry name" value="Autotransporter beta-domain"/>
    <property type="match status" value="1"/>
</dbReference>
<dbReference type="InterPro" id="IPR036709">
    <property type="entry name" value="Autotransporte_beta_dom_sf"/>
</dbReference>
<dbReference type="PROSITE" id="PS51208">
    <property type="entry name" value="AUTOTRANSPORTER"/>
    <property type="match status" value="1"/>
</dbReference>
<dbReference type="SUPFAM" id="SSF103515">
    <property type="entry name" value="Autotransporter"/>
    <property type="match status" value="1"/>
</dbReference>
<accession>A0AB73C2F2</accession>
<evidence type="ECO:0000313" key="2">
    <source>
        <dbReference type="EMBL" id="KDE71902.1"/>
    </source>
</evidence>